<evidence type="ECO:0000256" key="9">
    <source>
        <dbReference type="SAM" id="SignalP"/>
    </source>
</evidence>
<comment type="similarity">
    <text evidence="2">Belongs to the peptidase C19 family.</text>
</comment>
<evidence type="ECO:0000313" key="12">
    <source>
        <dbReference type="Proteomes" id="UP001201163"/>
    </source>
</evidence>
<sequence>MTTTPVLLLLSRLSSVQALQQLAPLIVIIVVPLFVLSGRNYLRSIPPFVSRMLAVASSALPWNWSSFYEHRSTPSDPRKILPIRTRAEQLAARTDGCPDVEESRSFYPGLVNISGTYCFMNSTMQALASLSYLQPHIDAIHTKAEAVDIATPVVDALRDLLHGLNTPSSHYRTIRPVEMIAALSQPEPGKRIPLFSSREHQDAQELFQLVSEYVKKEATAVDREGARDLGFAAISSLSSAETAAASCDVSKGVFDGLTANRRSCCECGYTEAVMHFPFDNWQLTVPRIASCRLEDCLMDYIRLEVLTDCICRKCSMRATLYKLEQDAERLAAAASKSTVSQSKKKRVREVKRFATRLKAALDEGRIEDDIKGVKMEKVFSRASTKQAMVARPPPVLALHLNRSVHFGAYASKNTARVHFPEVLDLTPYTTSGMLSTSPSIPISSHMPPTTATSAAAAASLAIPSSLSSSKTKTPPPRVLYRLAAVVCHYGQHSFGHYVCFRRKPRGAGRVVPPRLDEGPSAAPPAGRGWLRVSDDAVREVGIETVLLEGAGAFMLYYERVVGEDASGRSWTGAGLHAWEAGAGAEGQEKKAQQIQEGPAIHEPPGREKVVVAAVSPPTAVIKARVVRSVSLGPDEVLGGSSVKREAHAEVVDPESSFEVDEPDVPAAVAPAVELPLAAPVKALSPIPEPPVVDEPPISLPRTVDLRA</sequence>
<evidence type="ECO:0000256" key="3">
    <source>
        <dbReference type="ARBA" id="ARBA00012759"/>
    </source>
</evidence>
<evidence type="ECO:0000256" key="2">
    <source>
        <dbReference type="ARBA" id="ARBA00009085"/>
    </source>
</evidence>
<keyword evidence="9" id="KW-0732">Signal</keyword>
<dbReference type="PROSITE" id="PS50235">
    <property type="entry name" value="USP_3"/>
    <property type="match status" value="1"/>
</dbReference>
<dbReference type="GO" id="GO:0005634">
    <property type="term" value="C:nucleus"/>
    <property type="evidence" value="ECO:0007669"/>
    <property type="project" value="TreeGrafter"/>
</dbReference>
<keyword evidence="7" id="KW-0788">Thiol protease</keyword>
<protein>
    <recommendedName>
        <fullName evidence="3">ubiquitinyl hydrolase 1</fullName>
        <ecNumber evidence="3">3.4.19.12</ecNumber>
    </recommendedName>
</protein>
<dbReference type="Proteomes" id="UP001201163">
    <property type="component" value="Unassembled WGS sequence"/>
</dbReference>
<evidence type="ECO:0000256" key="8">
    <source>
        <dbReference type="SAM" id="MobiDB-lite"/>
    </source>
</evidence>
<evidence type="ECO:0000256" key="4">
    <source>
        <dbReference type="ARBA" id="ARBA00022670"/>
    </source>
</evidence>
<dbReference type="InterPro" id="IPR050164">
    <property type="entry name" value="Peptidase_C19"/>
</dbReference>
<dbReference type="InterPro" id="IPR028889">
    <property type="entry name" value="USP"/>
</dbReference>
<evidence type="ECO:0000256" key="1">
    <source>
        <dbReference type="ARBA" id="ARBA00000707"/>
    </source>
</evidence>
<feature type="region of interest" description="Disordered" evidence="8">
    <location>
        <begin position="684"/>
        <end position="707"/>
    </location>
</feature>
<dbReference type="GO" id="GO:0004843">
    <property type="term" value="F:cysteine-type deubiquitinase activity"/>
    <property type="evidence" value="ECO:0007669"/>
    <property type="project" value="UniProtKB-EC"/>
</dbReference>
<keyword evidence="5" id="KW-0833">Ubl conjugation pathway</keyword>
<reference evidence="11" key="1">
    <citation type="submission" date="2022-01" db="EMBL/GenBank/DDBJ databases">
        <title>Comparative genomics reveals a dynamic genome evolution in the ectomycorrhizal milk-cap (Lactarius) mushrooms.</title>
        <authorList>
            <consortium name="DOE Joint Genome Institute"/>
            <person name="Lebreton A."/>
            <person name="Tang N."/>
            <person name="Kuo A."/>
            <person name="LaButti K."/>
            <person name="Drula E."/>
            <person name="Barry K."/>
            <person name="Clum A."/>
            <person name="Lipzen A."/>
            <person name="Mousain D."/>
            <person name="Ng V."/>
            <person name="Wang R."/>
            <person name="Wang X."/>
            <person name="Dai Y."/>
            <person name="Henrissat B."/>
            <person name="Grigoriev I.V."/>
            <person name="Guerin-Laguette A."/>
            <person name="Yu F."/>
            <person name="Martin F.M."/>
        </authorList>
    </citation>
    <scope>NUCLEOTIDE SEQUENCE</scope>
    <source>
        <strain evidence="11">QP</strain>
    </source>
</reference>
<feature type="chain" id="PRO_5042288838" description="ubiquitinyl hydrolase 1" evidence="9">
    <location>
        <begin position="19"/>
        <end position="707"/>
    </location>
</feature>
<proteinExistence type="inferred from homology"/>
<dbReference type="PANTHER" id="PTHR24006">
    <property type="entry name" value="UBIQUITIN CARBOXYL-TERMINAL HYDROLASE"/>
    <property type="match status" value="1"/>
</dbReference>
<evidence type="ECO:0000259" key="10">
    <source>
        <dbReference type="PROSITE" id="PS50235"/>
    </source>
</evidence>
<dbReference type="PANTHER" id="PTHR24006:SF888">
    <property type="entry name" value="UBIQUITIN CARBOXYL-TERMINAL HYDROLASE 30"/>
    <property type="match status" value="1"/>
</dbReference>
<organism evidence="11 12">
    <name type="scientific">Lactarius akahatsu</name>
    <dbReference type="NCBI Taxonomy" id="416441"/>
    <lineage>
        <taxon>Eukaryota</taxon>
        <taxon>Fungi</taxon>
        <taxon>Dikarya</taxon>
        <taxon>Basidiomycota</taxon>
        <taxon>Agaricomycotina</taxon>
        <taxon>Agaricomycetes</taxon>
        <taxon>Russulales</taxon>
        <taxon>Russulaceae</taxon>
        <taxon>Lactarius</taxon>
    </lineage>
</organism>
<name>A0AAD4L8E1_9AGAM</name>
<dbReference type="EMBL" id="JAKELL010000100">
    <property type="protein sequence ID" value="KAH8982431.1"/>
    <property type="molecule type" value="Genomic_DNA"/>
</dbReference>
<feature type="domain" description="USP" evidence="10">
    <location>
        <begin position="108"/>
        <end position="560"/>
    </location>
</feature>
<evidence type="ECO:0000256" key="5">
    <source>
        <dbReference type="ARBA" id="ARBA00022786"/>
    </source>
</evidence>
<comment type="caution">
    <text evidence="11">The sequence shown here is derived from an EMBL/GenBank/DDBJ whole genome shotgun (WGS) entry which is preliminary data.</text>
</comment>
<gene>
    <name evidence="11" type="ORF">EDB92DRAFT_125397</name>
</gene>
<dbReference type="InterPro" id="IPR038765">
    <property type="entry name" value="Papain-like_cys_pep_sf"/>
</dbReference>
<evidence type="ECO:0000256" key="6">
    <source>
        <dbReference type="ARBA" id="ARBA00022801"/>
    </source>
</evidence>
<dbReference type="GO" id="GO:0006508">
    <property type="term" value="P:proteolysis"/>
    <property type="evidence" value="ECO:0007669"/>
    <property type="project" value="UniProtKB-KW"/>
</dbReference>
<keyword evidence="6" id="KW-0378">Hydrolase</keyword>
<dbReference type="GO" id="GO:0005829">
    <property type="term" value="C:cytosol"/>
    <property type="evidence" value="ECO:0007669"/>
    <property type="project" value="TreeGrafter"/>
</dbReference>
<evidence type="ECO:0000313" key="11">
    <source>
        <dbReference type="EMBL" id="KAH8982431.1"/>
    </source>
</evidence>
<dbReference type="GO" id="GO:0016579">
    <property type="term" value="P:protein deubiquitination"/>
    <property type="evidence" value="ECO:0007669"/>
    <property type="project" value="InterPro"/>
</dbReference>
<keyword evidence="12" id="KW-1185">Reference proteome</keyword>
<dbReference type="Pfam" id="PF00443">
    <property type="entry name" value="UCH"/>
    <property type="match status" value="1"/>
</dbReference>
<dbReference type="CDD" id="cd02662">
    <property type="entry name" value="Peptidase_C19F"/>
    <property type="match status" value="1"/>
</dbReference>
<feature type="signal peptide" evidence="9">
    <location>
        <begin position="1"/>
        <end position="18"/>
    </location>
</feature>
<keyword evidence="4" id="KW-0645">Protease</keyword>
<dbReference type="Gene3D" id="3.90.70.10">
    <property type="entry name" value="Cysteine proteinases"/>
    <property type="match status" value="1"/>
</dbReference>
<dbReference type="InterPro" id="IPR018200">
    <property type="entry name" value="USP_CS"/>
</dbReference>
<dbReference type="SUPFAM" id="SSF54001">
    <property type="entry name" value="Cysteine proteinases"/>
    <property type="match status" value="1"/>
</dbReference>
<dbReference type="PROSITE" id="PS00973">
    <property type="entry name" value="USP_2"/>
    <property type="match status" value="1"/>
</dbReference>
<evidence type="ECO:0000256" key="7">
    <source>
        <dbReference type="ARBA" id="ARBA00022807"/>
    </source>
</evidence>
<comment type="catalytic activity">
    <reaction evidence="1">
        <text>Thiol-dependent hydrolysis of ester, thioester, amide, peptide and isopeptide bonds formed by the C-terminal Gly of ubiquitin (a 76-residue protein attached to proteins as an intracellular targeting signal).</text>
        <dbReference type="EC" id="3.4.19.12"/>
    </reaction>
</comment>
<dbReference type="InterPro" id="IPR001394">
    <property type="entry name" value="Peptidase_C19_UCH"/>
</dbReference>
<accession>A0AAD4L8E1</accession>
<dbReference type="EC" id="3.4.19.12" evidence="3"/>
<dbReference type="AlphaFoldDB" id="A0AAD4L8E1"/>